<dbReference type="PANTHER" id="PTHR47159">
    <property type="entry name" value="PROTEIN CBG07705-RELATED"/>
    <property type="match status" value="1"/>
</dbReference>
<dbReference type="PROSITE" id="PS50191">
    <property type="entry name" value="CRAL_TRIO"/>
    <property type="match status" value="1"/>
</dbReference>
<organism evidence="2 3">
    <name type="scientific">Acrobeloides nanus</name>
    <dbReference type="NCBI Taxonomy" id="290746"/>
    <lineage>
        <taxon>Eukaryota</taxon>
        <taxon>Metazoa</taxon>
        <taxon>Ecdysozoa</taxon>
        <taxon>Nematoda</taxon>
        <taxon>Chromadorea</taxon>
        <taxon>Rhabditida</taxon>
        <taxon>Tylenchina</taxon>
        <taxon>Cephalobomorpha</taxon>
        <taxon>Cephaloboidea</taxon>
        <taxon>Cephalobidae</taxon>
        <taxon>Acrobeloides</taxon>
    </lineage>
</organism>
<dbReference type="InterPro" id="IPR036865">
    <property type="entry name" value="CRAL-TRIO_dom_sf"/>
</dbReference>
<dbReference type="Proteomes" id="UP000887540">
    <property type="component" value="Unplaced"/>
</dbReference>
<evidence type="ECO:0000259" key="1">
    <source>
        <dbReference type="PROSITE" id="PS50191"/>
    </source>
</evidence>
<keyword evidence="2" id="KW-1185">Reference proteome</keyword>
<dbReference type="WBParaSite" id="ACRNAN_scaffold62.g19165.t1">
    <property type="protein sequence ID" value="ACRNAN_scaffold62.g19165.t1"/>
    <property type="gene ID" value="ACRNAN_scaffold62.g19165"/>
</dbReference>
<evidence type="ECO:0000313" key="2">
    <source>
        <dbReference type="Proteomes" id="UP000887540"/>
    </source>
</evidence>
<dbReference type="InterPro" id="IPR053302">
    <property type="entry name" value="CRAL-TRIO_domain"/>
</dbReference>
<dbReference type="Gene3D" id="3.40.525.10">
    <property type="entry name" value="CRAL-TRIO lipid binding domain"/>
    <property type="match status" value="1"/>
</dbReference>
<accession>A0A914E744</accession>
<dbReference type="InterPro" id="IPR001251">
    <property type="entry name" value="CRAL-TRIO_dom"/>
</dbReference>
<dbReference type="Gene3D" id="2.60.120.680">
    <property type="entry name" value="GOLD domain"/>
    <property type="match status" value="1"/>
</dbReference>
<dbReference type="AlphaFoldDB" id="A0A914E744"/>
<dbReference type="Pfam" id="PF00650">
    <property type="entry name" value="CRAL_TRIO"/>
    <property type="match status" value="1"/>
</dbReference>
<proteinExistence type="predicted"/>
<feature type="domain" description="CRAL-TRIO" evidence="1">
    <location>
        <begin position="102"/>
        <end position="265"/>
    </location>
</feature>
<evidence type="ECO:0000313" key="3">
    <source>
        <dbReference type="WBParaSite" id="ACRNAN_scaffold62.g19165.t1"/>
    </source>
</evidence>
<sequence length="410" mass="48154">MTEYLTEQELEGVRKIREVMGGSIPQDLDTEFNLRRWWNGHHQDLTVIKEKFSSYLHNRRLMGFERPDFADTFYQREEFMEIVQYFGMSRISEDCVSSDNAVVFVESGEFDHKVVYVSTISKYLRVFFACCELVLQTILRIEKKTGRPSYGLCIFDMGRLSLANHINPMSSCNQVWEWEKSPLELQIMVFKVRALIWEDNYPDMIQKIVVVNPPYFIGIIWKVVKFLLKEKQQKLLYFNKGTSLFDFVDRDVVPVAYGGNRKDPLWSNNDDCCNDKKLITEDDYYQHGLIWNLIDIQEPDFVHISVKAHKRCLIRCTPQNTQKGRFVAWRFSLSDQAEFTVYRGKEQVYPRMRLVTTEVDDEDLIHCSEDDDSEYFLEFTNNNRFLALSIKIALFTGSPLITDTDLPPAS</sequence>
<dbReference type="PANTHER" id="PTHR47159:SF6">
    <property type="entry name" value="CRAL-TRIO DOMAIN-CONTAINING PROTEIN"/>
    <property type="match status" value="1"/>
</dbReference>
<dbReference type="CDD" id="cd00170">
    <property type="entry name" value="SEC14"/>
    <property type="match status" value="1"/>
</dbReference>
<protein>
    <submittedName>
        <fullName evidence="3">CRAL-TRIO domain-containing protein</fullName>
    </submittedName>
</protein>
<dbReference type="SUPFAM" id="SSF52087">
    <property type="entry name" value="CRAL/TRIO domain"/>
    <property type="match status" value="1"/>
</dbReference>
<dbReference type="SMART" id="SM00516">
    <property type="entry name" value="SEC14"/>
    <property type="match status" value="1"/>
</dbReference>
<name>A0A914E744_9BILA</name>
<reference evidence="3" key="1">
    <citation type="submission" date="2022-11" db="UniProtKB">
        <authorList>
            <consortium name="WormBaseParasite"/>
        </authorList>
    </citation>
    <scope>IDENTIFICATION</scope>
</reference>